<keyword evidence="2" id="KW-0193">Cuticle</keyword>
<evidence type="ECO:0000256" key="7">
    <source>
        <dbReference type="ARBA" id="ARBA00023136"/>
    </source>
</evidence>
<keyword evidence="11" id="KW-1185">Reference proteome</keyword>
<accession>A0A915PFB3</accession>
<keyword evidence="6 8" id="KW-1133">Transmembrane helix</keyword>
<evidence type="ECO:0000313" key="12">
    <source>
        <dbReference type="WBParaSite" id="sdigi.contig139.g5102.t1"/>
    </source>
</evidence>
<feature type="transmembrane region" description="Helical" evidence="8">
    <location>
        <begin position="402"/>
        <end position="422"/>
    </location>
</feature>
<dbReference type="WBParaSite" id="sdigi.contig139.g5102.t1">
    <property type="protein sequence ID" value="sdigi.contig139.g5102.t1"/>
    <property type="gene ID" value="sdigi.contig139.g5102"/>
</dbReference>
<dbReference type="PROSITE" id="PS51034">
    <property type="entry name" value="ZP_2"/>
    <property type="match status" value="1"/>
</dbReference>
<evidence type="ECO:0000313" key="11">
    <source>
        <dbReference type="Proteomes" id="UP000887581"/>
    </source>
</evidence>
<dbReference type="Pfam" id="PF25301">
    <property type="entry name" value="CUT_C"/>
    <property type="match status" value="1"/>
</dbReference>
<evidence type="ECO:0000256" key="9">
    <source>
        <dbReference type="SAM" id="SignalP"/>
    </source>
</evidence>
<feature type="domain" description="ZP" evidence="10">
    <location>
        <begin position="29"/>
        <end position="270"/>
    </location>
</feature>
<keyword evidence="5 9" id="KW-0732">Signal</keyword>
<dbReference type="InterPro" id="IPR051962">
    <property type="entry name" value="Cuticlin"/>
</dbReference>
<keyword evidence="4 8" id="KW-0812">Transmembrane</keyword>
<feature type="signal peptide" evidence="9">
    <location>
        <begin position="1"/>
        <end position="22"/>
    </location>
</feature>
<dbReference type="PANTHER" id="PTHR22907:SF58">
    <property type="entry name" value="ZP DOMAIN-CONTAINING PROTEIN"/>
    <property type="match status" value="1"/>
</dbReference>
<dbReference type="SMART" id="SM00241">
    <property type="entry name" value="ZP"/>
    <property type="match status" value="1"/>
</dbReference>
<evidence type="ECO:0000256" key="8">
    <source>
        <dbReference type="SAM" id="Phobius"/>
    </source>
</evidence>
<name>A0A915PFB3_9BILA</name>
<evidence type="ECO:0000256" key="6">
    <source>
        <dbReference type="ARBA" id="ARBA00022989"/>
    </source>
</evidence>
<dbReference type="GO" id="GO:0005886">
    <property type="term" value="C:plasma membrane"/>
    <property type="evidence" value="ECO:0007669"/>
    <property type="project" value="UniProtKB-SubCell"/>
</dbReference>
<dbReference type="InterPro" id="IPR057475">
    <property type="entry name" value="CUT_C"/>
</dbReference>
<dbReference type="Proteomes" id="UP000887581">
    <property type="component" value="Unplaced"/>
</dbReference>
<dbReference type="Pfam" id="PF25057">
    <property type="entry name" value="CUT_N"/>
    <property type="match status" value="1"/>
</dbReference>
<comment type="subcellular location">
    <subcellularLocation>
        <location evidence="1">Cell membrane</location>
        <topology evidence="1">Single-pass type I membrane protein</topology>
    </subcellularLocation>
</comment>
<sequence length="433" mass="49487">MRLVVHQLELLLIELLPHWIWALNYPILECLTNGLQLRFQPQKPFFGHIYVKGLFKDENCHLDFTRRPTANPILFQIRYGSPCNVICETQVEPPGLRYHVVIIVQHHHLFLTQADNVYSANCFYGTGSNNLVQNMEVGLPVASKITSGMVATCSYNLLNYSLSSQTIKFANIGDRVIHNWRCSPDLKEYGMLVHSCFVHESNFSFQIIDKQGCIIDRELMEPVIYSNDLLSAHSVVPAFKFSDLMTVRFQCRVTLCSKIQNGCDGISPPNCTQVSIPFIASSKKAEAELCLSNVTSKKTLPITKMTSEEYVNGGHLINANNLDEDEDEESDRQLNYKQKRSVDKFGSGMNRSFRIMSNFSDEDRLTVDINSDELIVLERYVVNRTQILTALHPSCEVSRNMIVMQTAIFILLSVPLITIIFIQKRYYDRRLLK</sequence>
<reference evidence="12" key="1">
    <citation type="submission" date="2022-11" db="UniProtKB">
        <authorList>
            <consortium name="WormBaseParasite"/>
        </authorList>
    </citation>
    <scope>IDENTIFICATION</scope>
</reference>
<evidence type="ECO:0000256" key="1">
    <source>
        <dbReference type="ARBA" id="ARBA00004251"/>
    </source>
</evidence>
<feature type="chain" id="PRO_5037448886" evidence="9">
    <location>
        <begin position="23"/>
        <end position="433"/>
    </location>
</feature>
<evidence type="ECO:0000256" key="4">
    <source>
        <dbReference type="ARBA" id="ARBA00022692"/>
    </source>
</evidence>
<dbReference type="AlphaFoldDB" id="A0A915PFB3"/>
<evidence type="ECO:0000256" key="5">
    <source>
        <dbReference type="ARBA" id="ARBA00022729"/>
    </source>
</evidence>
<dbReference type="PANTHER" id="PTHR22907">
    <property type="entry name" value="GH04558P"/>
    <property type="match status" value="1"/>
</dbReference>
<organism evidence="11 12">
    <name type="scientific">Setaria digitata</name>
    <dbReference type="NCBI Taxonomy" id="48799"/>
    <lineage>
        <taxon>Eukaryota</taxon>
        <taxon>Metazoa</taxon>
        <taxon>Ecdysozoa</taxon>
        <taxon>Nematoda</taxon>
        <taxon>Chromadorea</taxon>
        <taxon>Rhabditida</taxon>
        <taxon>Spirurina</taxon>
        <taxon>Spiruromorpha</taxon>
        <taxon>Filarioidea</taxon>
        <taxon>Setariidae</taxon>
        <taxon>Setaria</taxon>
    </lineage>
</organism>
<keyword evidence="7 8" id="KW-0472">Membrane</keyword>
<dbReference type="InterPro" id="IPR056953">
    <property type="entry name" value="CUT_N"/>
</dbReference>
<evidence type="ECO:0000259" key="10">
    <source>
        <dbReference type="PROSITE" id="PS51034"/>
    </source>
</evidence>
<dbReference type="InterPro" id="IPR001507">
    <property type="entry name" value="ZP_dom"/>
</dbReference>
<evidence type="ECO:0000256" key="2">
    <source>
        <dbReference type="ARBA" id="ARBA00022460"/>
    </source>
</evidence>
<keyword evidence="3" id="KW-1003">Cell membrane</keyword>
<proteinExistence type="predicted"/>
<protein>
    <submittedName>
        <fullName evidence="12">ZP domain-containing protein</fullName>
    </submittedName>
</protein>
<dbReference type="GO" id="GO:0042302">
    <property type="term" value="F:structural constituent of cuticle"/>
    <property type="evidence" value="ECO:0007669"/>
    <property type="project" value="UniProtKB-KW"/>
</dbReference>
<evidence type="ECO:0000256" key="3">
    <source>
        <dbReference type="ARBA" id="ARBA00022475"/>
    </source>
</evidence>